<dbReference type="GO" id="GO:0032259">
    <property type="term" value="P:methylation"/>
    <property type="evidence" value="ECO:0007669"/>
    <property type="project" value="UniProtKB-KW"/>
</dbReference>
<dbReference type="EMBL" id="QGGO01000014">
    <property type="protein sequence ID" value="PWK25211.1"/>
    <property type="molecule type" value="Genomic_DNA"/>
</dbReference>
<name>A0A316E486_9BACT</name>
<proteinExistence type="predicted"/>
<reference evidence="2 3" key="1">
    <citation type="submission" date="2018-05" db="EMBL/GenBank/DDBJ databases">
        <title>Genomic Encyclopedia of Archaeal and Bacterial Type Strains, Phase II (KMG-II): from individual species to whole genera.</title>
        <authorList>
            <person name="Goeker M."/>
        </authorList>
    </citation>
    <scope>NUCLEOTIDE SEQUENCE [LARGE SCALE GENOMIC DNA]</scope>
    <source>
        <strain evidence="2 3">DSM 22214</strain>
    </source>
</reference>
<dbReference type="RefSeq" id="WP_109743553.1">
    <property type="nucleotide sequence ID" value="NZ_QGGO01000014.1"/>
</dbReference>
<dbReference type="PANTHER" id="PTHR12843:SF5">
    <property type="entry name" value="EEF1A LYSINE METHYLTRANSFERASE 2"/>
    <property type="match status" value="1"/>
</dbReference>
<dbReference type="CDD" id="cd02440">
    <property type="entry name" value="AdoMet_MTases"/>
    <property type="match status" value="1"/>
</dbReference>
<feature type="domain" description="Methyltransferase" evidence="1">
    <location>
        <begin position="46"/>
        <end position="135"/>
    </location>
</feature>
<keyword evidence="2" id="KW-0808">Transferase</keyword>
<comment type="caution">
    <text evidence="2">The sequence shown here is derived from an EMBL/GenBank/DDBJ whole genome shotgun (WGS) entry which is preliminary data.</text>
</comment>
<dbReference type="PANTHER" id="PTHR12843">
    <property type="entry name" value="PROTEIN-LYSINE N-METHYLTRANSFERASE METTL10"/>
    <property type="match status" value="1"/>
</dbReference>
<keyword evidence="2" id="KW-0489">Methyltransferase</keyword>
<evidence type="ECO:0000313" key="2">
    <source>
        <dbReference type="EMBL" id="PWK25211.1"/>
    </source>
</evidence>
<dbReference type="Pfam" id="PF13649">
    <property type="entry name" value="Methyltransf_25"/>
    <property type="match status" value="1"/>
</dbReference>
<dbReference type="AlphaFoldDB" id="A0A316E486"/>
<dbReference type="InterPro" id="IPR041698">
    <property type="entry name" value="Methyltransf_25"/>
</dbReference>
<accession>A0A316E486</accession>
<sequence>MENSLKAHWETVFTTKQSHEVSWTQDIPKTSIDLIKSYQLPKTAQIIDIGGGDGKLVDFLLAEGYENISVLDISENALERAKKRLGEKAQKVKWIVSDINDFEPLEKYDVWHDRAAFHFLTTTQEIEKYVRTASAAVSKFMTIGTFSENGPQKCSGLEIKQYSEADLENTLSTNFSKIKCFHENHVTPFDTEQNFLFCSFKRI</sequence>
<organism evidence="2 3">
    <name type="scientific">Arcicella aurantiaca</name>
    <dbReference type="NCBI Taxonomy" id="591202"/>
    <lineage>
        <taxon>Bacteria</taxon>
        <taxon>Pseudomonadati</taxon>
        <taxon>Bacteroidota</taxon>
        <taxon>Cytophagia</taxon>
        <taxon>Cytophagales</taxon>
        <taxon>Flectobacillaceae</taxon>
        <taxon>Arcicella</taxon>
    </lineage>
</organism>
<dbReference type="Proteomes" id="UP000245489">
    <property type="component" value="Unassembled WGS sequence"/>
</dbReference>
<dbReference type="OrthoDB" id="9788660at2"/>
<evidence type="ECO:0000259" key="1">
    <source>
        <dbReference type="Pfam" id="PF13649"/>
    </source>
</evidence>
<dbReference type="SUPFAM" id="SSF53335">
    <property type="entry name" value="S-adenosyl-L-methionine-dependent methyltransferases"/>
    <property type="match status" value="1"/>
</dbReference>
<dbReference type="InterPro" id="IPR029063">
    <property type="entry name" value="SAM-dependent_MTases_sf"/>
</dbReference>
<dbReference type="Gene3D" id="3.40.50.150">
    <property type="entry name" value="Vaccinia Virus protein VP39"/>
    <property type="match status" value="1"/>
</dbReference>
<keyword evidence="3" id="KW-1185">Reference proteome</keyword>
<evidence type="ECO:0000313" key="3">
    <source>
        <dbReference type="Proteomes" id="UP000245489"/>
    </source>
</evidence>
<gene>
    <name evidence="2" type="ORF">LV89_02837</name>
</gene>
<dbReference type="GO" id="GO:0008168">
    <property type="term" value="F:methyltransferase activity"/>
    <property type="evidence" value="ECO:0007669"/>
    <property type="project" value="UniProtKB-KW"/>
</dbReference>
<protein>
    <submittedName>
        <fullName evidence="2">Methyltransferase family protein</fullName>
    </submittedName>
</protein>